<evidence type="ECO:0000256" key="1">
    <source>
        <dbReference type="PROSITE-ProRule" id="PRU00024"/>
    </source>
</evidence>
<feature type="region of interest" description="Disordered" evidence="2">
    <location>
        <begin position="276"/>
        <end position="295"/>
    </location>
</feature>
<evidence type="ECO:0000313" key="4">
    <source>
        <dbReference type="EMBL" id="EFA82494.1"/>
    </source>
</evidence>
<dbReference type="RefSeq" id="XP_020434611.1">
    <property type="nucleotide sequence ID" value="XM_020575816.1"/>
</dbReference>
<dbReference type="PROSITE" id="PS50119">
    <property type="entry name" value="ZF_BBOX"/>
    <property type="match status" value="1"/>
</dbReference>
<evidence type="ECO:0000313" key="5">
    <source>
        <dbReference type="Proteomes" id="UP000001396"/>
    </source>
</evidence>
<keyword evidence="1" id="KW-0863">Zinc-finger</keyword>
<keyword evidence="5" id="KW-1185">Reference proteome</keyword>
<accession>D3B8X6</accession>
<proteinExistence type="predicted"/>
<dbReference type="OMA" id="VIFLARY"/>
<keyword evidence="1" id="KW-0479">Metal-binding</keyword>
<dbReference type="STRING" id="670386.D3B8X6"/>
<dbReference type="SUPFAM" id="SSF57845">
    <property type="entry name" value="B-box zinc-binding domain"/>
    <property type="match status" value="1"/>
</dbReference>
<dbReference type="EMBL" id="ADBJ01000020">
    <property type="protein sequence ID" value="EFA82494.1"/>
    <property type="molecule type" value="Genomic_DNA"/>
</dbReference>
<name>D3B8X6_HETP5</name>
<gene>
    <name evidence="4" type="ORF">PPL_04919</name>
</gene>
<feature type="compositionally biased region" description="Basic and acidic residues" evidence="2">
    <location>
        <begin position="64"/>
        <end position="74"/>
    </location>
</feature>
<dbReference type="AlphaFoldDB" id="D3B8X6"/>
<feature type="region of interest" description="Disordered" evidence="2">
    <location>
        <begin position="62"/>
        <end position="89"/>
    </location>
</feature>
<dbReference type="InterPro" id="IPR000315">
    <property type="entry name" value="Znf_B-box"/>
</dbReference>
<comment type="caution">
    <text evidence="4">The sequence shown here is derived from an EMBL/GenBank/DDBJ whole genome shotgun (WGS) entry which is preliminary data.</text>
</comment>
<evidence type="ECO:0000256" key="2">
    <source>
        <dbReference type="SAM" id="MobiDB-lite"/>
    </source>
</evidence>
<evidence type="ECO:0000259" key="3">
    <source>
        <dbReference type="PROSITE" id="PS50119"/>
    </source>
</evidence>
<reference evidence="4 5" key="1">
    <citation type="journal article" date="2011" name="Genome Res.">
        <title>Phylogeny-wide analysis of social amoeba genomes highlights ancient origins for complex intercellular communication.</title>
        <authorList>
            <person name="Heidel A.J."/>
            <person name="Lawal H.M."/>
            <person name="Felder M."/>
            <person name="Schilde C."/>
            <person name="Helps N.R."/>
            <person name="Tunggal B."/>
            <person name="Rivero F."/>
            <person name="John U."/>
            <person name="Schleicher M."/>
            <person name="Eichinger L."/>
            <person name="Platzer M."/>
            <person name="Noegel A.A."/>
            <person name="Schaap P."/>
            <person name="Gloeckner G."/>
        </authorList>
    </citation>
    <scope>NUCLEOTIDE SEQUENCE [LARGE SCALE GENOMIC DNA]</scope>
    <source>
        <strain evidence="5">ATCC 26659 / Pp 5 / PN500</strain>
    </source>
</reference>
<dbReference type="InParanoid" id="D3B8X6"/>
<dbReference type="Proteomes" id="UP000001396">
    <property type="component" value="Unassembled WGS sequence"/>
</dbReference>
<keyword evidence="1" id="KW-0862">Zinc</keyword>
<protein>
    <recommendedName>
        <fullName evidence="3">B box-type domain-containing protein</fullName>
    </recommendedName>
</protein>
<feature type="domain" description="B box-type" evidence="3">
    <location>
        <begin position="1"/>
        <end position="34"/>
    </location>
</feature>
<dbReference type="GeneID" id="31360406"/>
<dbReference type="GO" id="GO:0008270">
    <property type="term" value="F:zinc ion binding"/>
    <property type="evidence" value="ECO:0007669"/>
    <property type="project" value="UniProtKB-KW"/>
</dbReference>
<organism evidence="4 5">
    <name type="scientific">Heterostelium pallidum (strain ATCC 26659 / Pp 5 / PN500)</name>
    <name type="common">Cellular slime mold</name>
    <name type="synonym">Polysphondylium pallidum</name>
    <dbReference type="NCBI Taxonomy" id="670386"/>
    <lineage>
        <taxon>Eukaryota</taxon>
        <taxon>Amoebozoa</taxon>
        <taxon>Evosea</taxon>
        <taxon>Eumycetozoa</taxon>
        <taxon>Dictyostelia</taxon>
        <taxon>Acytosteliales</taxon>
        <taxon>Acytosteliaceae</taxon>
        <taxon>Heterostelium</taxon>
    </lineage>
</organism>
<sequence>MKECVEHDKDLDVLCSDCNVVMCYRCHIAYHNRHCAFHTDDIKKSLLNVDYSVVAYDHINSNHNHKEKEEEINKDNNINNNKDGSDHINEKEMNEVISNKDDRNNKNNSNKQNDNNIIQNRIQILWNKSKESVNHIQKLSEIENQISDHFKQYYEMLMKEESKLKQPIIDEIDQTKQQLDQIIKEIQSLHNIIQSITPTLKPDEKSNNHDHDIPNNNNEYDILPDITINYSLPTLIESIRQTKTFDQFIHNNSNTIFNLENKKQTNNEIIEYLKDNNETNKNKRHKNNDNNKTSNNNIYNSILGIIRNHFNQHNIDQIVYKNNISIDKNENHQSYFNGVINLIRNSLNLKLDADKTTNNIKHIITMDDDNIVSLYKWDYKSGNQMELMENESKELTDLIRTKLDTDQIFFVSSNSTIYVFPKEDNIFIAYSIIDNKFRLSSFYPLFHPTFIGQPCFFSDELCYLYLYCKSNEDFEDNTLIIRFNTILEEFELFHYHNNSKDSIPVALIDNHHSIPYTFNIYYDSSLRVIFLARYNELITDVEEVHPIISKIEPTFITSCFAGKTGYLYYGDENQDYFIKIESIYDYKITNLATIEGRATIEIYEQSFSTFNTFEQQAISEKFIQVVVNYVYQ</sequence>